<feature type="region of interest" description="Disordered" evidence="1">
    <location>
        <begin position="627"/>
        <end position="672"/>
    </location>
</feature>
<dbReference type="InterPro" id="IPR056993">
    <property type="entry name" value="TRIP4_3rd_dom"/>
</dbReference>
<dbReference type="PANTHER" id="PTHR12963">
    <property type="entry name" value="THYROID RECEPTOR INTERACTING PROTEIN RELATED"/>
    <property type="match status" value="1"/>
</dbReference>
<protein>
    <recommendedName>
        <fullName evidence="6">ASCH domain-containing protein</fullName>
    </recommendedName>
</protein>
<dbReference type="GO" id="GO:0072344">
    <property type="term" value="P:rescue of stalled ribosome"/>
    <property type="evidence" value="ECO:0007669"/>
    <property type="project" value="InterPro"/>
</dbReference>
<feature type="domain" description="TRIP4/RQT4 C2HC5-type zinc finger" evidence="3">
    <location>
        <begin position="180"/>
        <end position="222"/>
    </location>
</feature>
<evidence type="ECO:0000259" key="3">
    <source>
        <dbReference type="Pfam" id="PF06221"/>
    </source>
</evidence>
<evidence type="ECO:0000313" key="5">
    <source>
        <dbReference type="EMBL" id="CEM40356.1"/>
    </source>
</evidence>
<feature type="compositionally biased region" description="Basic and acidic residues" evidence="1">
    <location>
        <begin position="415"/>
        <end position="427"/>
    </location>
</feature>
<name>A0A0G4H999_9ALVE</name>
<dbReference type="InterPro" id="IPR009349">
    <property type="entry name" value="TRIP4/RQT4_C2HC5_Znf"/>
</dbReference>
<feature type="domain" description="Activating signal cointegrator 1 third" evidence="4">
    <location>
        <begin position="260"/>
        <end position="311"/>
    </location>
</feature>
<dbReference type="VEuPathDB" id="CryptoDB:Cvel_25252"/>
<feature type="compositionally biased region" description="Low complexity" evidence="1">
    <location>
        <begin position="646"/>
        <end position="661"/>
    </location>
</feature>
<dbReference type="SUPFAM" id="SSF88697">
    <property type="entry name" value="PUA domain-like"/>
    <property type="match status" value="1"/>
</dbReference>
<proteinExistence type="predicted"/>
<dbReference type="EMBL" id="CDMZ01002022">
    <property type="protein sequence ID" value="CEM40356.1"/>
    <property type="molecule type" value="Genomic_DNA"/>
</dbReference>
<dbReference type="FunFam" id="2.30.130.30:FF:000006">
    <property type="entry name" value="Putative_zinc_finger_motif_-_C2HC5-type /ASCH_domain_containing_protein_-_putative"/>
    <property type="match status" value="1"/>
</dbReference>
<feature type="region of interest" description="Disordered" evidence="1">
    <location>
        <begin position="397"/>
        <end position="429"/>
    </location>
</feature>
<dbReference type="Pfam" id="PF06221">
    <property type="entry name" value="zf-C2HC5"/>
    <property type="match status" value="1"/>
</dbReference>
<dbReference type="InterPro" id="IPR015947">
    <property type="entry name" value="PUA-like_sf"/>
</dbReference>
<evidence type="ECO:0000259" key="2">
    <source>
        <dbReference type="Pfam" id="PF04266"/>
    </source>
</evidence>
<dbReference type="Pfam" id="PF23134">
    <property type="entry name" value="TRIP4_3rd"/>
    <property type="match status" value="1"/>
</dbReference>
<reference evidence="5" key="1">
    <citation type="submission" date="2014-11" db="EMBL/GenBank/DDBJ databases">
        <authorList>
            <person name="Otto D Thomas"/>
            <person name="Naeem Raeece"/>
        </authorList>
    </citation>
    <scope>NUCLEOTIDE SEQUENCE</scope>
</reference>
<evidence type="ECO:0008006" key="6">
    <source>
        <dbReference type="Google" id="ProtNLM"/>
    </source>
</evidence>
<sequence length="672" mass="74738">MNPSKKGGKDWNQNFLKTQAEYDREKKEVQTEFTAWVTSELNRILQISDSSIVDHIRKFDQKEELREFLEPFAETDRIRVDLRAFVEDFFHKREVVRQHARNIAQQKKAEEVAQFPTLPQNEKVTPPPPASKAVAGKKTAKGVVIQSNAGRFAQGKKGKDLSASSSEGRKGDGRASARVQCLCQASQHPLVGNCLSCGKIVCEQEGPGPCLFCGIEVKSREAVANGNAEIDEELRRALKFSDKMVEFDRDAAKRTKVYDDQTDWYSEGRNQWLTEDQRAKALEKDRAIRAEKDEVRKKLHLNIDIENRKVEQIRSEEVVGRVDELAKGELQEFVEATQKRRVEWDQAEADRMQALVETGWDPAAVLEQQRMRITSGPLLSEDSRALYAALQRDLTVSSKGKGKGDRVEAAAAAAARDEEKQKEKEGGGFRGIGRMKGVYGVSEGRSDVESLPVSAFAGRDVELLPAPKPMFTDSEDRGTCMSMHQPWASLLILGFKRAEGRSWASDFKGRLWIHAASKEPEEETVKALESYYRLLYKGNAPAFPSTYPTSCLLGCVDVPSQVSAEEYKALQAKGSAPVESNESAFVFLCECPRKLVVPIPMSGQHKLWKLTQDQLAAWQRALRPCRWPKSSAGDSADTEGTLQPNSGAPSSSSSSAASASGLKPPVREDEDL</sequence>
<dbReference type="GO" id="GO:0005634">
    <property type="term" value="C:nucleus"/>
    <property type="evidence" value="ECO:0007669"/>
    <property type="project" value="InterPro"/>
</dbReference>
<feature type="region of interest" description="Disordered" evidence="1">
    <location>
        <begin position="152"/>
        <end position="172"/>
    </location>
</feature>
<gene>
    <name evidence="5" type="ORF">Cvel_25252</name>
</gene>
<dbReference type="InterPro" id="IPR007374">
    <property type="entry name" value="ASCH_domain"/>
</dbReference>
<evidence type="ECO:0000259" key="4">
    <source>
        <dbReference type="Pfam" id="PF23134"/>
    </source>
</evidence>
<dbReference type="GO" id="GO:0008270">
    <property type="term" value="F:zinc ion binding"/>
    <property type="evidence" value="ECO:0007669"/>
    <property type="project" value="InterPro"/>
</dbReference>
<dbReference type="GO" id="GO:0180022">
    <property type="term" value="C:RQC-trigger complex"/>
    <property type="evidence" value="ECO:0007669"/>
    <property type="project" value="InterPro"/>
</dbReference>
<dbReference type="Pfam" id="PF04266">
    <property type="entry name" value="ASCH"/>
    <property type="match status" value="1"/>
</dbReference>
<organism evidence="5">
    <name type="scientific">Chromera velia CCMP2878</name>
    <dbReference type="NCBI Taxonomy" id="1169474"/>
    <lineage>
        <taxon>Eukaryota</taxon>
        <taxon>Sar</taxon>
        <taxon>Alveolata</taxon>
        <taxon>Colpodellida</taxon>
        <taxon>Chromeraceae</taxon>
        <taxon>Chromera</taxon>
    </lineage>
</organism>
<evidence type="ECO:0000256" key="1">
    <source>
        <dbReference type="SAM" id="MobiDB-lite"/>
    </source>
</evidence>
<dbReference type="PANTHER" id="PTHR12963:SF4">
    <property type="entry name" value="ACTIVATING SIGNAL COINTEGRATOR 1"/>
    <property type="match status" value="1"/>
</dbReference>
<dbReference type="Gene3D" id="2.30.130.30">
    <property type="entry name" value="Hypothetical protein"/>
    <property type="match status" value="1"/>
</dbReference>
<feature type="domain" description="ASCH" evidence="2">
    <location>
        <begin position="481"/>
        <end position="525"/>
    </location>
</feature>
<dbReference type="CDD" id="cd06554">
    <property type="entry name" value="ASCH_ASC-1_like"/>
    <property type="match status" value="1"/>
</dbReference>
<accession>A0A0G4H999</accession>
<dbReference type="AlphaFoldDB" id="A0A0G4H999"/>
<dbReference type="InterPro" id="IPR039128">
    <property type="entry name" value="TRIP4-like"/>
</dbReference>
<feature type="region of interest" description="Disordered" evidence="1">
    <location>
        <begin position="119"/>
        <end position="138"/>
    </location>
</feature>